<dbReference type="PANTHER" id="PTHR12526:SF572">
    <property type="entry name" value="BLL5144 PROTEIN"/>
    <property type="match status" value="1"/>
</dbReference>
<comment type="caution">
    <text evidence="3">The sequence shown here is derived from an EMBL/GenBank/DDBJ whole genome shotgun (WGS) entry which is preliminary data.</text>
</comment>
<dbReference type="SUPFAM" id="SSF48208">
    <property type="entry name" value="Six-hairpin glycosidases"/>
    <property type="match status" value="1"/>
</dbReference>
<proteinExistence type="predicted"/>
<dbReference type="GO" id="GO:0005975">
    <property type="term" value="P:carbohydrate metabolic process"/>
    <property type="evidence" value="ECO:0007669"/>
    <property type="project" value="InterPro"/>
</dbReference>
<sequence length="753" mass="82190">MKAPNIQHLALIGNFLPRKCGLATYTTDTHAALKQRFPDLKVDVYAMDDHPGRYDYPDAVTAAIPEQDRVAYLGAARAIEASGAQALWVQHEYGIYGGPAGDYLIALLDRLSIPVIATLHTVLENPDPDQRRVMEALLRRAARVIVMADKGRDILKRVHGADDRKIATIPHGVPDRPFADPRDFKPRFGWQGREVILTFGLLAPSKGIEAMIEAMPAIAAARPDALYVILGATHPNLVVREGEAYRDRLKAQAADLGVAGHVAFVDGFVEQGALLDYLQAAEVYATPYPNPAQITSGTLSYAVAVGKPVVSTPYIHAAEILADGHGVLVPFQDSAALAREIVRLLADEPARMALAARAYARGRTMLWPRLAEAAMDALAAIVAARPRRFARPAKALVPLEPDLAAVERMSDATGMLQHSIYSVPDRRHGYCIDDNARALILMSRVEAMDEGLRDKWTSVYAAFVQYAWNPDLRRFRNFMNFDRTWCEDAGSEDSNGRALWALGVTARDARAQKHRDWASALFDATAPIALELGSPRARAFAMLGGAAMLGAHPGHALGREILTRFGEELIALLDRNRRPEWQWFEIVLAYDNARLPEALLRAGTALGRRDFTGVGLETLEWIVGRQTSPEGRFRAVGTESFGRAYAAPLQFDQQPLEAQATVEACVAAHEATGDKRWVEEAMRAYRWYLGANDLELPLASAQDGGCFDGLMPHGLNRNQGAESILALQLANCAISALSKATGNVATPVRAAVA</sequence>
<keyword evidence="4" id="KW-1185">Reference proteome</keyword>
<accession>A0A7X5UZV5</accession>
<name>A0A7X5UZV5_9SPHN</name>
<dbReference type="Proteomes" id="UP000564677">
    <property type="component" value="Unassembled WGS sequence"/>
</dbReference>
<reference evidence="3 4" key="1">
    <citation type="submission" date="2020-03" db="EMBL/GenBank/DDBJ databases">
        <title>Genomic Encyclopedia of Type Strains, Phase IV (KMG-IV): sequencing the most valuable type-strain genomes for metagenomic binning, comparative biology and taxonomic classification.</title>
        <authorList>
            <person name="Goeker M."/>
        </authorList>
    </citation>
    <scope>NUCLEOTIDE SEQUENCE [LARGE SCALE GENOMIC DNA]</scope>
    <source>
        <strain evidence="3 4">DSM 4733</strain>
    </source>
</reference>
<evidence type="ECO:0000313" key="4">
    <source>
        <dbReference type="Proteomes" id="UP000564677"/>
    </source>
</evidence>
<dbReference type="InterPro" id="IPR028098">
    <property type="entry name" value="Glyco_trans_4-like_N"/>
</dbReference>
<dbReference type="GO" id="GO:0016757">
    <property type="term" value="F:glycosyltransferase activity"/>
    <property type="evidence" value="ECO:0007669"/>
    <property type="project" value="InterPro"/>
</dbReference>
<dbReference type="EMBL" id="JAASQV010000002">
    <property type="protein sequence ID" value="NIJ65286.1"/>
    <property type="molecule type" value="Genomic_DNA"/>
</dbReference>
<dbReference type="AlphaFoldDB" id="A0A7X5UZV5"/>
<dbReference type="SUPFAM" id="SSF53756">
    <property type="entry name" value="UDP-Glycosyltransferase/glycogen phosphorylase"/>
    <property type="match status" value="1"/>
</dbReference>
<dbReference type="PANTHER" id="PTHR12526">
    <property type="entry name" value="GLYCOSYLTRANSFERASE"/>
    <property type="match status" value="1"/>
</dbReference>
<feature type="domain" description="Glycosyl transferase family 1" evidence="1">
    <location>
        <begin position="191"/>
        <end position="360"/>
    </location>
</feature>
<evidence type="ECO:0000259" key="1">
    <source>
        <dbReference type="Pfam" id="PF00534"/>
    </source>
</evidence>
<protein>
    <submittedName>
        <fullName evidence="3">Glycosyltransferase involved in cell wall biosynthesis</fullName>
    </submittedName>
</protein>
<dbReference type="Gene3D" id="3.40.50.2000">
    <property type="entry name" value="Glycogen Phosphorylase B"/>
    <property type="match status" value="2"/>
</dbReference>
<gene>
    <name evidence="3" type="ORF">FHR20_002248</name>
</gene>
<keyword evidence="3" id="KW-0808">Transferase</keyword>
<feature type="domain" description="Glycosyltransferase subfamily 4-like N-terminal" evidence="2">
    <location>
        <begin position="21"/>
        <end position="174"/>
    </location>
</feature>
<dbReference type="RefSeq" id="WP_167299703.1">
    <property type="nucleotide sequence ID" value="NZ_JAASQV010000002.1"/>
</dbReference>
<dbReference type="CDD" id="cd03822">
    <property type="entry name" value="GT4_mannosyltransferase-like"/>
    <property type="match status" value="1"/>
</dbReference>
<dbReference type="InterPro" id="IPR008928">
    <property type="entry name" value="6-hairpin_glycosidase_sf"/>
</dbReference>
<evidence type="ECO:0000259" key="2">
    <source>
        <dbReference type="Pfam" id="PF13439"/>
    </source>
</evidence>
<dbReference type="Pfam" id="PF13439">
    <property type="entry name" value="Glyco_transf_4"/>
    <property type="match status" value="1"/>
</dbReference>
<organism evidence="3 4">
    <name type="scientific">Sphingomonas leidyi</name>
    <dbReference type="NCBI Taxonomy" id="68569"/>
    <lineage>
        <taxon>Bacteria</taxon>
        <taxon>Pseudomonadati</taxon>
        <taxon>Pseudomonadota</taxon>
        <taxon>Alphaproteobacteria</taxon>
        <taxon>Sphingomonadales</taxon>
        <taxon>Sphingomonadaceae</taxon>
        <taxon>Sphingomonas</taxon>
    </lineage>
</organism>
<evidence type="ECO:0000313" key="3">
    <source>
        <dbReference type="EMBL" id="NIJ65286.1"/>
    </source>
</evidence>
<dbReference type="InterPro" id="IPR001296">
    <property type="entry name" value="Glyco_trans_1"/>
</dbReference>
<dbReference type="Pfam" id="PF00534">
    <property type="entry name" value="Glycos_transf_1"/>
    <property type="match status" value="1"/>
</dbReference>